<feature type="region of interest" description="Disordered" evidence="1">
    <location>
        <begin position="1"/>
        <end position="36"/>
    </location>
</feature>
<comment type="caution">
    <text evidence="2">The sequence shown here is derived from an EMBL/GenBank/DDBJ whole genome shotgun (WGS) entry which is preliminary data.</text>
</comment>
<evidence type="ECO:0000256" key="1">
    <source>
        <dbReference type="SAM" id="MobiDB-lite"/>
    </source>
</evidence>
<organism evidence="2">
    <name type="scientific">Brassica cretica</name>
    <name type="common">Mustard</name>
    <dbReference type="NCBI Taxonomy" id="69181"/>
    <lineage>
        <taxon>Eukaryota</taxon>
        <taxon>Viridiplantae</taxon>
        <taxon>Streptophyta</taxon>
        <taxon>Embryophyta</taxon>
        <taxon>Tracheophyta</taxon>
        <taxon>Spermatophyta</taxon>
        <taxon>Magnoliopsida</taxon>
        <taxon>eudicotyledons</taxon>
        <taxon>Gunneridae</taxon>
        <taxon>Pentapetalae</taxon>
        <taxon>rosids</taxon>
        <taxon>malvids</taxon>
        <taxon>Brassicales</taxon>
        <taxon>Brassicaceae</taxon>
        <taxon>Brassiceae</taxon>
        <taxon>Brassica</taxon>
    </lineage>
</organism>
<sequence length="93" mass="10739">MLNVVNFRLPISGGISPESSFSDRSRSSKAGNNPRARGIFPESLFFDRLNVTSDFHEMISSGNSPERLFESRKRRSRRRIYCSERRTLRGKTK</sequence>
<reference evidence="2" key="1">
    <citation type="submission" date="2019-12" db="EMBL/GenBank/DDBJ databases">
        <title>Genome sequencing and annotation of Brassica cretica.</title>
        <authorList>
            <person name="Studholme D.J."/>
            <person name="Sarris P.F."/>
        </authorList>
    </citation>
    <scope>NUCLEOTIDE SEQUENCE</scope>
    <source>
        <strain evidence="2">PFS-102/07</strain>
        <tissue evidence="2">Leaf</tissue>
    </source>
</reference>
<dbReference type="EMBL" id="QGKY02000094">
    <property type="protein sequence ID" value="KAF2601212.1"/>
    <property type="molecule type" value="Genomic_DNA"/>
</dbReference>
<accession>A0A8S9L4X6</accession>
<gene>
    <name evidence="2" type="ORF">F2Q70_00026972</name>
</gene>
<name>A0A8S9L4X6_BRACR</name>
<evidence type="ECO:0000313" key="2">
    <source>
        <dbReference type="EMBL" id="KAF2601212.1"/>
    </source>
</evidence>
<dbReference type="AlphaFoldDB" id="A0A8S9L4X6"/>
<protein>
    <submittedName>
        <fullName evidence="2">Uncharacterized protein</fullName>
    </submittedName>
</protein>
<proteinExistence type="predicted"/>